<comment type="caution">
    <text evidence="2">The sequence shown here is derived from an EMBL/GenBank/DDBJ whole genome shotgun (WGS) entry which is preliminary data.</text>
</comment>
<sequence length="174" mass="17980">MECLKDCCRILGEEEEGAGAAGDRAEGASEPGGAVGAAGGRRRAGLCRRLPAVQAASGRQRGALRPAHLQGRLRSTQGVPLPQPGAWTPEFSPLHVRGEEGRPPGLRSVHPQPRIQLPSGSHDSLPLSRVGAARHAEEAQLQRSRLDVGGQAAAQHLHVGSVLLPGQPAGGPAI</sequence>
<protein>
    <submittedName>
        <fullName evidence="2">(spotted green pufferfish) hypothetical protein</fullName>
    </submittedName>
</protein>
<feature type="region of interest" description="Disordered" evidence="1">
    <location>
        <begin position="15"/>
        <end position="41"/>
    </location>
</feature>
<feature type="compositionally biased region" description="Basic and acidic residues" evidence="1">
    <location>
        <begin position="134"/>
        <end position="144"/>
    </location>
</feature>
<name>Q4SRW5_TETNG</name>
<accession>Q4SRW5</accession>
<proteinExistence type="predicted"/>
<reference evidence="2" key="1">
    <citation type="journal article" date="2004" name="Nature">
        <title>Genome duplication in the teleost fish Tetraodon nigroviridis reveals the early vertebrate proto-karyotype.</title>
        <authorList>
            <person name="Jaillon O."/>
            <person name="Aury J.-M."/>
            <person name="Brunet F."/>
            <person name="Petit J.-L."/>
            <person name="Stange-Thomann N."/>
            <person name="Mauceli E."/>
            <person name="Bouneau L."/>
            <person name="Fischer C."/>
            <person name="Ozouf-Costaz C."/>
            <person name="Bernot A."/>
            <person name="Nicaud S."/>
            <person name="Jaffe D."/>
            <person name="Fisher S."/>
            <person name="Lutfalla G."/>
            <person name="Dossat C."/>
            <person name="Segurens B."/>
            <person name="Dasilva C."/>
            <person name="Salanoubat M."/>
            <person name="Levy M."/>
            <person name="Boudet N."/>
            <person name="Castellano S."/>
            <person name="Anthouard V."/>
            <person name="Jubin C."/>
            <person name="Castelli V."/>
            <person name="Katinka M."/>
            <person name="Vacherie B."/>
            <person name="Biemont C."/>
            <person name="Skalli Z."/>
            <person name="Cattolico L."/>
            <person name="Poulain J."/>
            <person name="De Berardinis V."/>
            <person name="Cruaud C."/>
            <person name="Duprat S."/>
            <person name="Brottier P."/>
            <person name="Coutanceau J.-P."/>
            <person name="Gouzy J."/>
            <person name="Parra G."/>
            <person name="Lardier G."/>
            <person name="Chapple C."/>
            <person name="McKernan K.J."/>
            <person name="McEwan P."/>
            <person name="Bosak S."/>
            <person name="Kellis M."/>
            <person name="Volff J.-N."/>
            <person name="Guigo R."/>
            <person name="Zody M.C."/>
            <person name="Mesirov J."/>
            <person name="Lindblad-Toh K."/>
            <person name="Birren B."/>
            <person name="Nusbaum C."/>
            <person name="Kahn D."/>
            <person name="Robinson-Rechavi M."/>
            <person name="Laudet V."/>
            <person name="Schachter V."/>
            <person name="Quetier F."/>
            <person name="Saurin W."/>
            <person name="Scarpelli C."/>
            <person name="Wincker P."/>
            <person name="Lander E.S."/>
            <person name="Weissenbach J."/>
            <person name="Roest Crollius H."/>
        </authorList>
    </citation>
    <scope>NUCLEOTIDE SEQUENCE [LARGE SCALE GENOMIC DNA]</scope>
</reference>
<dbReference type="AlphaFoldDB" id="Q4SRW5"/>
<dbReference type="KEGG" id="tng:GSTEN00013725G001"/>
<gene>
    <name evidence="2" type="ORF">GSTENG00013725001</name>
</gene>
<reference evidence="2" key="2">
    <citation type="submission" date="2004-02" db="EMBL/GenBank/DDBJ databases">
        <authorList>
            <consortium name="Genoscope"/>
            <consortium name="Whitehead Institute Centre for Genome Research"/>
        </authorList>
    </citation>
    <scope>NUCLEOTIDE SEQUENCE</scope>
</reference>
<evidence type="ECO:0000313" key="2">
    <source>
        <dbReference type="EMBL" id="CAF96617.1"/>
    </source>
</evidence>
<dbReference type="EMBL" id="CAAE01014487">
    <property type="protein sequence ID" value="CAF96617.1"/>
    <property type="molecule type" value="Genomic_DNA"/>
</dbReference>
<feature type="region of interest" description="Disordered" evidence="1">
    <location>
        <begin position="55"/>
        <end position="144"/>
    </location>
</feature>
<evidence type="ECO:0000256" key="1">
    <source>
        <dbReference type="SAM" id="MobiDB-lite"/>
    </source>
</evidence>
<organism evidence="2">
    <name type="scientific">Tetraodon nigroviridis</name>
    <name type="common">Spotted green pufferfish</name>
    <name type="synonym">Chelonodon nigroviridis</name>
    <dbReference type="NCBI Taxonomy" id="99883"/>
    <lineage>
        <taxon>Eukaryota</taxon>
        <taxon>Metazoa</taxon>
        <taxon>Chordata</taxon>
        <taxon>Craniata</taxon>
        <taxon>Vertebrata</taxon>
        <taxon>Euteleostomi</taxon>
        <taxon>Actinopterygii</taxon>
        <taxon>Neopterygii</taxon>
        <taxon>Teleostei</taxon>
        <taxon>Neoteleostei</taxon>
        <taxon>Acanthomorphata</taxon>
        <taxon>Eupercaria</taxon>
        <taxon>Tetraodontiformes</taxon>
        <taxon>Tetradontoidea</taxon>
        <taxon>Tetraodontidae</taxon>
        <taxon>Tetraodon</taxon>
    </lineage>
</organism>